<dbReference type="Pfam" id="PF24626">
    <property type="entry name" value="SH3_Tf2-1"/>
    <property type="match status" value="1"/>
</dbReference>
<keyword evidence="5" id="KW-1185">Reference proteome</keyword>
<evidence type="ECO:0000313" key="5">
    <source>
        <dbReference type="Proteomes" id="UP001066276"/>
    </source>
</evidence>
<dbReference type="InterPro" id="IPR056924">
    <property type="entry name" value="SH3_Tf2-1"/>
</dbReference>
<feature type="domain" description="Tf2-1-like SH3-like" evidence="3">
    <location>
        <begin position="186"/>
        <end position="241"/>
    </location>
</feature>
<sequence>MLHNLALRSQVPFLQEDEAGDGHVAAVEPVDSDEEEAEEEDVDNRTTITQQDRKPETQYQFPKQYFRYCETIISSCRIRPIFLKPYNFDLLRERWGSSQIWEVLARSKKAKPGYCLHGSILVGSKAEPEQWQVVTPRIPVVQDFVDRLYEIHQAAQENLKQAKESYKKYADRHRRPSLDYGLEVKVWLATHNVALIGPNKFKRRFIGPNKSTKKINDVTMDLELPSIYRIHQFFFVSLLKLVKPRPKTPAQPTSVLPDEEPSLKSRLF</sequence>
<feature type="region of interest" description="Disordered" evidence="2">
    <location>
        <begin position="29"/>
        <end position="54"/>
    </location>
</feature>
<gene>
    <name evidence="4" type="ORF">NDU88_002844</name>
</gene>
<proteinExistence type="predicted"/>
<feature type="coiled-coil region" evidence="1">
    <location>
        <begin position="145"/>
        <end position="172"/>
    </location>
</feature>
<keyword evidence="1" id="KW-0175">Coiled coil</keyword>
<dbReference type="EMBL" id="JANPWB010000010">
    <property type="protein sequence ID" value="KAJ1136427.1"/>
    <property type="molecule type" value="Genomic_DNA"/>
</dbReference>
<protein>
    <recommendedName>
        <fullName evidence="3">Tf2-1-like SH3-like domain-containing protein</fullName>
    </recommendedName>
</protein>
<dbReference type="Proteomes" id="UP001066276">
    <property type="component" value="Chromosome 6"/>
</dbReference>
<evidence type="ECO:0000259" key="3">
    <source>
        <dbReference type="Pfam" id="PF24626"/>
    </source>
</evidence>
<feature type="compositionally biased region" description="Acidic residues" evidence="2">
    <location>
        <begin position="30"/>
        <end position="42"/>
    </location>
</feature>
<feature type="region of interest" description="Disordered" evidence="2">
    <location>
        <begin position="245"/>
        <end position="268"/>
    </location>
</feature>
<accession>A0AAV7QB12</accession>
<name>A0AAV7QB12_PLEWA</name>
<evidence type="ECO:0000313" key="4">
    <source>
        <dbReference type="EMBL" id="KAJ1136427.1"/>
    </source>
</evidence>
<comment type="caution">
    <text evidence="4">The sequence shown here is derived from an EMBL/GenBank/DDBJ whole genome shotgun (WGS) entry which is preliminary data.</text>
</comment>
<evidence type="ECO:0000256" key="2">
    <source>
        <dbReference type="SAM" id="MobiDB-lite"/>
    </source>
</evidence>
<organism evidence="4 5">
    <name type="scientific">Pleurodeles waltl</name>
    <name type="common">Iberian ribbed newt</name>
    <dbReference type="NCBI Taxonomy" id="8319"/>
    <lineage>
        <taxon>Eukaryota</taxon>
        <taxon>Metazoa</taxon>
        <taxon>Chordata</taxon>
        <taxon>Craniata</taxon>
        <taxon>Vertebrata</taxon>
        <taxon>Euteleostomi</taxon>
        <taxon>Amphibia</taxon>
        <taxon>Batrachia</taxon>
        <taxon>Caudata</taxon>
        <taxon>Salamandroidea</taxon>
        <taxon>Salamandridae</taxon>
        <taxon>Pleurodelinae</taxon>
        <taxon>Pleurodeles</taxon>
    </lineage>
</organism>
<evidence type="ECO:0000256" key="1">
    <source>
        <dbReference type="SAM" id="Coils"/>
    </source>
</evidence>
<dbReference type="AlphaFoldDB" id="A0AAV7QB12"/>
<reference evidence="4" key="1">
    <citation type="journal article" date="2022" name="bioRxiv">
        <title>Sequencing and chromosome-scale assembly of the giantPleurodeles waltlgenome.</title>
        <authorList>
            <person name="Brown T."/>
            <person name="Elewa A."/>
            <person name="Iarovenko S."/>
            <person name="Subramanian E."/>
            <person name="Araus A.J."/>
            <person name="Petzold A."/>
            <person name="Susuki M."/>
            <person name="Suzuki K.-i.T."/>
            <person name="Hayashi T."/>
            <person name="Toyoda A."/>
            <person name="Oliveira C."/>
            <person name="Osipova E."/>
            <person name="Leigh N.D."/>
            <person name="Simon A."/>
            <person name="Yun M.H."/>
        </authorList>
    </citation>
    <scope>NUCLEOTIDE SEQUENCE</scope>
    <source>
        <strain evidence="4">20211129_DDA</strain>
        <tissue evidence="4">Liver</tissue>
    </source>
</reference>